<evidence type="ECO:0000256" key="3">
    <source>
        <dbReference type="ARBA" id="ARBA00022679"/>
    </source>
</evidence>
<dbReference type="EMBL" id="JAEUBF010001178">
    <property type="protein sequence ID" value="KAH3672182.1"/>
    <property type="molecule type" value="Genomic_DNA"/>
</dbReference>
<sequence>MSSHRKSSTLSLSASRNKPLPPILLDNSESSSNSIHSPIDTFVPKILHSPMGDNTHFSLPQKLSTQSLPELQSSNTHNENTIKGYSETSIFQPKTLKRRNLKKLTLENKSDGSVSALASPLNLSGSRSAIPTPKSAASSKNDDLELQENFEALTLSINNQFHLRQQDLLTLKSLGEGQSGTVTKVLHVPSNKLMAKKQIMFEKNFKVQNQILRELKILNEVHHSSIIEFYGAVFIDSAGISDDTETNGSSNNDTTEKESRIPNDAVSHSSSSDDKKIPSNNTNYSSENSGVNSNGVLICMEYMDCGSLDHILKKLGFLKEVYLSKITINVLQGLNYLYSNHKILHRDIKPSNVLLNSRGEIKLADFGVSRELNNNSIADTFVGTSTYMSPERIQGDVYSIKGDVWSVGLMLIELSTGEFPFGKKDTPNGILDLLQRIVNEDPPSLPRTKFSNELCDFVDLCLKRQNERPTPLELLDLPRSFLTKYQNEESGPLLRHLSRKLKKLKK</sequence>
<accession>A0A9P8PHI3</accession>
<keyword evidence="5" id="KW-0418">Kinase</keyword>
<name>A0A9P8PHI3_9ASCO</name>
<evidence type="ECO:0000256" key="11">
    <source>
        <dbReference type="ARBA" id="ARBA00051693"/>
    </source>
</evidence>
<reference evidence="15" key="1">
    <citation type="journal article" date="2021" name="Open Biol.">
        <title>Shared evolutionary footprints suggest mitochondrial oxidative damage underlies multiple complex I losses in fungi.</title>
        <authorList>
            <person name="Schikora-Tamarit M.A."/>
            <person name="Marcet-Houben M."/>
            <person name="Nosek J."/>
            <person name="Gabaldon T."/>
        </authorList>
    </citation>
    <scope>NUCLEOTIDE SEQUENCE</scope>
    <source>
        <strain evidence="15">CBS6341</strain>
    </source>
</reference>
<dbReference type="GO" id="GO:0071507">
    <property type="term" value="P:pheromone response MAPK cascade"/>
    <property type="evidence" value="ECO:0007669"/>
    <property type="project" value="UniProtKB-ARBA"/>
</dbReference>
<dbReference type="PANTHER" id="PTHR48013:SF9">
    <property type="entry name" value="DUAL SPECIFICITY MITOGEN-ACTIVATED PROTEIN KINASE KINASE 5"/>
    <property type="match status" value="1"/>
</dbReference>
<proteinExistence type="inferred from homology"/>
<evidence type="ECO:0000256" key="9">
    <source>
        <dbReference type="ARBA" id="ARBA00049014"/>
    </source>
</evidence>
<dbReference type="InterPro" id="IPR008271">
    <property type="entry name" value="Ser/Thr_kinase_AS"/>
</dbReference>
<comment type="catalytic activity">
    <reaction evidence="9">
        <text>L-seryl-[protein] + ATP = O-phospho-L-seryl-[protein] + ADP + H(+)</text>
        <dbReference type="Rhea" id="RHEA:17989"/>
        <dbReference type="Rhea" id="RHEA-COMP:9863"/>
        <dbReference type="Rhea" id="RHEA-COMP:11604"/>
        <dbReference type="ChEBI" id="CHEBI:15378"/>
        <dbReference type="ChEBI" id="CHEBI:29999"/>
        <dbReference type="ChEBI" id="CHEBI:30616"/>
        <dbReference type="ChEBI" id="CHEBI:83421"/>
        <dbReference type="ChEBI" id="CHEBI:456216"/>
        <dbReference type="EC" id="2.7.12.2"/>
    </reaction>
</comment>
<keyword evidence="16" id="KW-1185">Reference proteome</keyword>
<feature type="region of interest" description="Disordered" evidence="13">
    <location>
        <begin position="67"/>
        <end position="86"/>
    </location>
</feature>
<dbReference type="PROSITE" id="PS50011">
    <property type="entry name" value="PROTEIN_KINASE_DOM"/>
    <property type="match status" value="1"/>
</dbReference>
<feature type="domain" description="Protein kinase" evidence="14">
    <location>
        <begin position="168"/>
        <end position="482"/>
    </location>
</feature>
<dbReference type="PANTHER" id="PTHR48013">
    <property type="entry name" value="DUAL SPECIFICITY MITOGEN-ACTIVATED PROTEIN KINASE KINASE 5-RELATED"/>
    <property type="match status" value="1"/>
</dbReference>
<dbReference type="GO" id="GO:0004674">
    <property type="term" value="F:protein serine/threonine kinase activity"/>
    <property type="evidence" value="ECO:0007669"/>
    <property type="project" value="UniProtKB-KW"/>
</dbReference>
<evidence type="ECO:0000256" key="8">
    <source>
        <dbReference type="ARBA" id="ARBA00038999"/>
    </source>
</evidence>
<feature type="compositionally biased region" description="Polar residues" evidence="13">
    <location>
        <begin position="122"/>
        <end position="139"/>
    </location>
</feature>
<dbReference type="Gene3D" id="1.10.510.10">
    <property type="entry name" value="Transferase(Phosphotransferase) domain 1"/>
    <property type="match status" value="1"/>
</dbReference>
<dbReference type="InterPro" id="IPR011009">
    <property type="entry name" value="Kinase-like_dom_sf"/>
</dbReference>
<evidence type="ECO:0000313" key="15">
    <source>
        <dbReference type="EMBL" id="KAH3672182.1"/>
    </source>
</evidence>
<dbReference type="Gene3D" id="3.30.200.20">
    <property type="entry name" value="Phosphorylase Kinase, domain 1"/>
    <property type="match status" value="1"/>
</dbReference>
<dbReference type="Pfam" id="PF00069">
    <property type="entry name" value="Pkinase"/>
    <property type="match status" value="2"/>
</dbReference>
<evidence type="ECO:0000256" key="7">
    <source>
        <dbReference type="ARBA" id="ARBA00038035"/>
    </source>
</evidence>
<evidence type="ECO:0000259" key="14">
    <source>
        <dbReference type="PROSITE" id="PS50011"/>
    </source>
</evidence>
<feature type="region of interest" description="Disordered" evidence="13">
    <location>
        <begin position="1"/>
        <end position="36"/>
    </location>
</feature>
<comment type="catalytic activity">
    <reaction evidence="11">
        <text>L-tyrosyl-[protein] + ATP = O-phospho-L-tyrosyl-[protein] + ADP + H(+)</text>
        <dbReference type="Rhea" id="RHEA:10596"/>
        <dbReference type="Rhea" id="RHEA-COMP:10136"/>
        <dbReference type="Rhea" id="RHEA-COMP:20101"/>
        <dbReference type="ChEBI" id="CHEBI:15378"/>
        <dbReference type="ChEBI" id="CHEBI:30616"/>
        <dbReference type="ChEBI" id="CHEBI:46858"/>
        <dbReference type="ChEBI" id="CHEBI:61978"/>
        <dbReference type="ChEBI" id="CHEBI:456216"/>
        <dbReference type="EC" id="2.7.12.2"/>
    </reaction>
</comment>
<dbReference type="SUPFAM" id="SSF56112">
    <property type="entry name" value="Protein kinase-like (PK-like)"/>
    <property type="match status" value="1"/>
</dbReference>
<evidence type="ECO:0000256" key="10">
    <source>
        <dbReference type="ARBA" id="ARBA00049299"/>
    </source>
</evidence>
<feature type="region of interest" description="Disordered" evidence="13">
    <location>
        <begin position="122"/>
        <end position="141"/>
    </location>
</feature>
<dbReference type="PROSITE" id="PS00107">
    <property type="entry name" value="PROTEIN_KINASE_ATP"/>
    <property type="match status" value="1"/>
</dbReference>
<keyword evidence="3" id="KW-0808">Transferase</keyword>
<dbReference type="GO" id="GO:0005524">
    <property type="term" value="F:ATP binding"/>
    <property type="evidence" value="ECO:0007669"/>
    <property type="project" value="UniProtKB-UniRule"/>
</dbReference>
<protein>
    <recommendedName>
        <fullName evidence="8">mitogen-activated protein kinase kinase</fullName>
        <ecNumber evidence="8">2.7.12.2</ecNumber>
    </recommendedName>
</protein>
<evidence type="ECO:0000256" key="2">
    <source>
        <dbReference type="ARBA" id="ARBA00022553"/>
    </source>
</evidence>
<evidence type="ECO:0000256" key="6">
    <source>
        <dbReference type="ARBA" id="ARBA00022840"/>
    </source>
</evidence>
<dbReference type="FunFam" id="1.10.510.10:FF:000921">
    <property type="entry name" value="Serine/threonine-protein kinase STE7"/>
    <property type="match status" value="1"/>
</dbReference>
<evidence type="ECO:0000256" key="13">
    <source>
        <dbReference type="SAM" id="MobiDB-lite"/>
    </source>
</evidence>
<evidence type="ECO:0000256" key="1">
    <source>
        <dbReference type="ARBA" id="ARBA00022527"/>
    </source>
</evidence>
<evidence type="ECO:0000256" key="12">
    <source>
        <dbReference type="PROSITE-ProRule" id="PRU10141"/>
    </source>
</evidence>
<organism evidence="15 16">
    <name type="scientific">Wickerhamomyces mucosus</name>
    <dbReference type="NCBI Taxonomy" id="1378264"/>
    <lineage>
        <taxon>Eukaryota</taxon>
        <taxon>Fungi</taxon>
        <taxon>Dikarya</taxon>
        <taxon>Ascomycota</taxon>
        <taxon>Saccharomycotina</taxon>
        <taxon>Saccharomycetes</taxon>
        <taxon>Phaffomycetales</taxon>
        <taxon>Wickerhamomycetaceae</taxon>
        <taxon>Wickerhamomyces</taxon>
    </lineage>
</organism>
<dbReference type="OrthoDB" id="10252354at2759"/>
<dbReference type="InterPro" id="IPR000719">
    <property type="entry name" value="Prot_kinase_dom"/>
</dbReference>
<keyword evidence="4 12" id="KW-0547">Nucleotide-binding</keyword>
<dbReference type="FunFam" id="3.30.200.20:FF:000040">
    <property type="entry name" value="Dual specificity mitogen-activated protein kinase kinase"/>
    <property type="match status" value="1"/>
</dbReference>
<comment type="caution">
    <text evidence="15">The sequence shown here is derived from an EMBL/GenBank/DDBJ whole genome shotgun (WGS) entry which is preliminary data.</text>
</comment>
<comment type="similarity">
    <text evidence="7">Belongs to the protein kinase superfamily. STE Ser/Thr protein kinase family. MAP kinase kinase subfamily.</text>
</comment>
<dbReference type="InterPro" id="IPR017441">
    <property type="entry name" value="Protein_kinase_ATP_BS"/>
</dbReference>
<evidence type="ECO:0000313" key="16">
    <source>
        <dbReference type="Proteomes" id="UP000769528"/>
    </source>
</evidence>
<reference evidence="15" key="2">
    <citation type="submission" date="2021-01" db="EMBL/GenBank/DDBJ databases">
        <authorList>
            <person name="Schikora-Tamarit M.A."/>
        </authorList>
    </citation>
    <scope>NUCLEOTIDE SEQUENCE</scope>
    <source>
        <strain evidence="15">CBS6341</strain>
    </source>
</reference>
<dbReference type="SMART" id="SM00220">
    <property type="entry name" value="S_TKc"/>
    <property type="match status" value="1"/>
</dbReference>
<dbReference type="PROSITE" id="PS00108">
    <property type="entry name" value="PROTEIN_KINASE_ST"/>
    <property type="match status" value="1"/>
</dbReference>
<comment type="catalytic activity">
    <reaction evidence="10">
        <text>L-threonyl-[protein] + ATP = O-phospho-L-threonyl-[protein] + ADP + H(+)</text>
        <dbReference type="Rhea" id="RHEA:46608"/>
        <dbReference type="Rhea" id="RHEA-COMP:11060"/>
        <dbReference type="Rhea" id="RHEA-COMP:11605"/>
        <dbReference type="ChEBI" id="CHEBI:15378"/>
        <dbReference type="ChEBI" id="CHEBI:30013"/>
        <dbReference type="ChEBI" id="CHEBI:30616"/>
        <dbReference type="ChEBI" id="CHEBI:61977"/>
        <dbReference type="ChEBI" id="CHEBI:456216"/>
        <dbReference type="EC" id="2.7.12.2"/>
    </reaction>
</comment>
<keyword evidence="2" id="KW-0597">Phosphoprotein</keyword>
<keyword evidence="6 12" id="KW-0067">ATP-binding</keyword>
<dbReference type="GO" id="GO:0051286">
    <property type="term" value="C:cell tip"/>
    <property type="evidence" value="ECO:0007669"/>
    <property type="project" value="UniProtKB-ARBA"/>
</dbReference>
<dbReference type="GO" id="GO:0004708">
    <property type="term" value="F:MAP kinase kinase activity"/>
    <property type="evidence" value="ECO:0007669"/>
    <property type="project" value="UniProtKB-EC"/>
</dbReference>
<feature type="region of interest" description="Disordered" evidence="13">
    <location>
        <begin position="243"/>
        <end position="287"/>
    </location>
</feature>
<keyword evidence="1" id="KW-0723">Serine/threonine-protein kinase</keyword>
<evidence type="ECO:0000256" key="4">
    <source>
        <dbReference type="ARBA" id="ARBA00022741"/>
    </source>
</evidence>
<evidence type="ECO:0000256" key="5">
    <source>
        <dbReference type="ARBA" id="ARBA00022777"/>
    </source>
</evidence>
<dbReference type="EC" id="2.7.12.2" evidence="8"/>
<gene>
    <name evidence="15" type="ORF">WICMUC_004411</name>
</gene>
<dbReference type="Proteomes" id="UP000769528">
    <property type="component" value="Unassembled WGS sequence"/>
</dbReference>
<dbReference type="AlphaFoldDB" id="A0A9P8PHI3"/>
<feature type="binding site" evidence="12">
    <location>
        <position position="197"/>
    </location>
    <ligand>
        <name>ATP</name>
        <dbReference type="ChEBI" id="CHEBI:30616"/>
    </ligand>
</feature>